<dbReference type="AlphaFoldDB" id="A0A1F5IQJ5"/>
<organism evidence="2 3">
    <name type="scientific">Candidatus Daviesbacteria bacterium RIFCSPHIGHO2_01_FULL_41_23</name>
    <dbReference type="NCBI Taxonomy" id="1797764"/>
    <lineage>
        <taxon>Bacteria</taxon>
        <taxon>Candidatus Daviesiibacteriota</taxon>
    </lineage>
</organism>
<protein>
    <submittedName>
        <fullName evidence="2">Uncharacterized protein</fullName>
    </submittedName>
</protein>
<evidence type="ECO:0000313" key="2">
    <source>
        <dbReference type="EMBL" id="OGE18607.1"/>
    </source>
</evidence>
<dbReference type="EMBL" id="MFCR01000011">
    <property type="protein sequence ID" value="OGE18607.1"/>
    <property type="molecule type" value="Genomic_DNA"/>
</dbReference>
<evidence type="ECO:0000256" key="1">
    <source>
        <dbReference type="SAM" id="MobiDB-lite"/>
    </source>
</evidence>
<sequence>MSEKGSGSVYWSKAKVIRYVRETEIRWTKKQLPKSDPRPNSGLNHTNQNQQVKATLQEAEEVLHQKRPAT</sequence>
<gene>
    <name evidence="2" type="ORF">A2871_03865</name>
</gene>
<evidence type="ECO:0000313" key="3">
    <source>
        <dbReference type="Proteomes" id="UP000176336"/>
    </source>
</evidence>
<dbReference type="Proteomes" id="UP000176336">
    <property type="component" value="Unassembled WGS sequence"/>
</dbReference>
<accession>A0A1F5IQJ5</accession>
<feature type="region of interest" description="Disordered" evidence="1">
    <location>
        <begin position="28"/>
        <end position="70"/>
    </location>
</feature>
<feature type="compositionally biased region" description="Basic and acidic residues" evidence="1">
    <location>
        <begin position="28"/>
        <end position="37"/>
    </location>
</feature>
<name>A0A1F5IQJ5_9BACT</name>
<feature type="compositionally biased region" description="Polar residues" evidence="1">
    <location>
        <begin position="41"/>
        <end position="54"/>
    </location>
</feature>
<proteinExistence type="predicted"/>
<comment type="caution">
    <text evidence="2">The sequence shown here is derived from an EMBL/GenBank/DDBJ whole genome shotgun (WGS) entry which is preliminary data.</text>
</comment>
<reference evidence="2 3" key="1">
    <citation type="journal article" date="2016" name="Nat. Commun.">
        <title>Thousands of microbial genomes shed light on interconnected biogeochemical processes in an aquifer system.</title>
        <authorList>
            <person name="Anantharaman K."/>
            <person name="Brown C.T."/>
            <person name="Hug L.A."/>
            <person name="Sharon I."/>
            <person name="Castelle C.J."/>
            <person name="Probst A.J."/>
            <person name="Thomas B.C."/>
            <person name="Singh A."/>
            <person name="Wilkins M.J."/>
            <person name="Karaoz U."/>
            <person name="Brodie E.L."/>
            <person name="Williams K.H."/>
            <person name="Hubbard S.S."/>
            <person name="Banfield J.F."/>
        </authorList>
    </citation>
    <scope>NUCLEOTIDE SEQUENCE [LARGE SCALE GENOMIC DNA]</scope>
</reference>